<gene>
    <name evidence="1" type="ORF">MM415B04052_0001</name>
</gene>
<accession>A0A6M3LMB6</accession>
<dbReference type="AlphaFoldDB" id="A0A6M3LMB6"/>
<protein>
    <submittedName>
        <fullName evidence="1">Uncharacterized protein</fullName>
    </submittedName>
</protein>
<organism evidence="1">
    <name type="scientific">viral metagenome</name>
    <dbReference type="NCBI Taxonomy" id="1070528"/>
    <lineage>
        <taxon>unclassified sequences</taxon>
        <taxon>metagenomes</taxon>
        <taxon>organismal metagenomes</taxon>
    </lineage>
</organism>
<dbReference type="EMBL" id="MT143191">
    <property type="protein sequence ID" value="QJA93955.1"/>
    <property type="molecule type" value="Genomic_DNA"/>
</dbReference>
<sequence>MDKKTAIKRLDGVDYIKEDVYIGVFPKTPLRCELCHQPKKYVWRDMEVEMDICGACRQIVDKLKKIPAENC</sequence>
<evidence type="ECO:0000313" key="1">
    <source>
        <dbReference type="EMBL" id="QJA93955.1"/>
    </source>
</evidence>
<proteinExistence type="predicted"/>
<reference evidence="1" key="1">
    <citation type="submission" date="2020-03" db="EMBL/GenBank/DDBJ databases">
        <title>The deep terrestrial virosphere.</title>
        <authorList>
            <person name="Holmfeldt K."/>
            <person name="Nilsson E."/>
            <person name="Simone D."/>
            <person name="Lopez-Fernandez M."/>
            <person name="Wu X."/>
            <person name="de Brujin I."/>
            <person name="Lundin D."/>
            <person name="Andersson A."/>
            <person name="Bertilsson S."/>
            <person name="Dopson M."/>
        </authorList>
    </citation>
    <scope>NUCLEOTIDE SEQUENCE</scope>
    <source>
        <strain evidence="1">MM415B04052</strain>
    </source>
</reference>
<name>A0A6M3LMB6_9ZZZZ</name>